<keyword evidence="11 15" id="KW-0057">Aromatic amino acid biosynthesis</keyword>
<evidence type="ECO:0000313" key="18">
    <source>
        <dbReference type="EMBL" id="MFD1020711.1"/>
    </source>
</evidence>
<dbReference type="PANTHER" id="PTHR11236:SF48">
    <property type="entry name" value="ISOCHORISMATE SYNTHASE MENF"/>
    <property type="match status" value="1"/>
</dbReference>
<reference evidence="19" key="1">
    <citation type="journal article" date="2019" name="Int. J. Syst. Evol. Microbiol.">
        <title>The Global Catalogue of Microorganisms (GCM) 10K type strain sequencing project: providing services to taxonomists for standard genome sequencing and annotation.</title>
        <authorList>
            <consortium name="The Broad Institute Genomics Platform"/>
            <consortium name="The Broad Institute Genome Sequencing Center for Infectious Disease"/>
            <person name="Wu L."/>
            <person name="Ma J."/>
        </authorList>
    </citation>
    <scope>NUCLEOTIDE SEQUENCE [LARGE SCALE GENOMIC DNA]</scope>
    <source>
        <strain evidence="19">CCUG 56607</strain>
    </source>
</reference>
<evidence type="ECO:0000259" key="17">
    <source>
        <dbReference type="Pfam" id="PF04715"/>
    </source>
</evidence>
<evidence type="ECO:0000256" key="10">
    <source>
        <dbReference type="ARBA" id="ARBA00022842"/>
    </source>
</evidence>
<evidence type="ECO:0000256" key="12">
    <source>
        <dbReference type="ARBA" id="ARBA00023239"/>
    </source>
</evidence>
<comment type="cofactor">
    <cofactor evidence="1 15">
        <name>Mg(2+)</name>
        <dbReference type="ChEBI" id="CHEBI:18420"/>
    </cofactor>
</comment>
<dbReference type="SUPFAM" id="SSF56322">
    <property type="entry name" value="ADC synthase"/>
    <property type="match status" value="1"/>
</dbReference>
<gene>
    <name evidence="15 18" type="primary">trpE</name>
    <name evidence="18" type="ORF">ACFQ2J_16105</name>
</gene>
<keyword evidence="7 15" id="KW-0028">Amino-acid biosynthesis</keyword>
<dbReference type="InterPro" id="IPR005801">
    <property type="entry name" value="ADC_synthase"/>
</dbReference>
<comment type="function">
    <text evidence="13 15">Part of a heterotetrameric complex that catalyzes the two-step biosynthesis of anthranilate, an intermediate in the biosynthesis of L-tryptophan. In the first step, the glutamine-binding beta subunit (TrpG) of anthranilate synthase (AS) provides the glutamine amidotransferase activity which generates ammonia as a substrate that, along with chorismate, is used in the second step, catalyzed by the large alpha subunit of AS (TrpE) to produce anthranilate. In the absence of TrpG, TrpE can synthesize anthranilate directly from chorismate and high concentrations of ammonia.</text>
</comment>
<evidence type="ECO:0000256" key="1">
    <source>
        <dbReference type="ARBA" id="ARBA00001946"/>
    </source>
</evidence>
<dbReference type="GO" id="GO:0004049">
    <property type="term" value="F:anthranilate synthase activity"/>
    <property type="evidence" value="ECO:0007669"/>
    <property type="project" value="UniProtKB-EC"/>
</dbReference>
<evidence type="ECO:0000256" key="11">
    <source>
        <dbReference type="ARBA" id="ARBA00023141"/>
    </source>
</evidence>
<evidence type="ECO:0000256" key="5">
    <source>
        <dbReference type="ARBA" id="ARBA00012266"/>
    </source>
</evidence>
<evidence type="ECO:0000256" key="6">
    <source>
        <dbReference type="ARBA" id="ARBA00020653"/>
    </source>
</evidence>
<dbReference type="InterPro" id="IPR006805">
    <property type="entry name" value="Anth_synth_I_N"/>
</dbReference>
<dbReference type="EC" id="4.1.3.27" evidence="5 15"/>
<dbReference type="PRINTS" id="PR00095">
    <property type="entry name" value="ANTSNTHASEI"/>
</dbReference>
<protein>
    <recommendedName>
        <fullName evidence="6 15">Anthranilate synthase component 1</fullName>
        <ecNumber evidence="5 15">4.1.3.27</ecNumber>
    </recommendedName>
</protein>
<evidence type="ECO:0000256" key="13">
    <source>
        <dbReference type="ARBA" id="ARBA00025634"/>
    </source>
</evidence>
<dbReference type="InterPro" id="IPR005256">
    <property type="entry name" value="Anth_synth_I_PabB"/>
</dbReference>
<comment type="subunit">
    <text evidence="4 15">Heterotetramer consisting of two non-identical subunits: a beta subunit (TrpG) and a large alpha subunit (TrpE).</text>
</comment>
<evidence type="ECO:0000256" key="8">
    <source>
        <dbReference type="ARBA" id="ARBA00022723"/>
    </source>
</evidence>
<evidence type="ECO:0000256" key="7">
    <source>
        <dbReference type="ARBA" id="ARBA00022605"/>
    </source>
</evidence>
<dbReference type="PANTHER" id="PTHR11236">
    <property type="entry name" value="AMINOBENZOATE/ANTHRANILATE SYNTHASE"/>
    <property type="match status" value="1"/>
</dbReference>
<dbReference type="InterPro" id="IPR019999">
    <property type="entry name" value="Anth_synth_I-like"/>
</dbReference>
<keyword evidence="8 15" id="KW-0479">Metal-binding</keyword>
<feature type="domain" description="Anthranilate synthase component I N-terminal" evidence="17">
    <location>
        <begin position="26"/>
        <end position="165"/>
    </location>
</feature>
<comment type="catalytic activity">
    <reaction evidence="14 15">
        <text>chorismate + L-glutamine = anthranilate + pyruvate + L-glutamate + H(+)</text>
        <dbReference type="Rhea" id="RHEA:21732"/>
        <dbReference type="ChEBI" id="CHEBI:15361"/>
        <dbReference type="ChEBI" id="CHEBI:15378"/>
        <dbReference type="ChEBI" id="CHEBI:16567"/>
        <dbReference type="ChEBI" id="CHEBI:29748"/>
        <dbReference type="ChEBI" id="CHEBI:29985"/>
        <dbReference type="ChEBI" id="CHEBI:58359"/>
        <dbReference type="EC" id="4.1.3.27"/>
    </reaction>
</comment>
<evidence type="ECO:0000256" key="2">
    <source>
        <dbReference type="ARBA" id="ARBA00004873"/>
    </source>
</evidence>
<keyword evidence="10 15" id="KW-0460">Magnesium</keyword>
<comment type="pathway">
    <text evidence="2 15">Amino-acid biosynthesis; L-tryptophan biosynthesis; L-tryptophan from chorismate: step 1/5.</text>
</comment>
<evidence type="ECO:0000256" key="4">
    <source>
        <dbReference type="ARBA" id="ARBA00011575"/>
    </source>
</evidence>
<name>A0ABW3L4H1_9BACI</name>
<evidence type="ECO:0000313" key="19">
    <source>
        <dbReference type="Proteomes" id="UP001596990"/>
    </source>
</evidence>
<sequence>MTTLERFIQDAYTHRTIPVMESFYTDTLTPIHMFQAMKEEAVYILESQDPESPWSNYSFIGMDPMLKIEQQSGLFVICDFDKKVKKQYQTLQQAFDAAFETLAVKEPDIPVPFRGGAVGYIGYDSISDFEPVEPRHTEATKLSNYHFLFCRTLIAYDHRTKETTLLTFARMNGNESRQQQIRHFETSIQRLTMMKEQLNKAGNTHDLMLPLQSDESKMVPMESNYTKERFIEHVGKIKEYIHAGDIFQAVLSQRFEKETTLDGFQLYRVLRKVNPSPYLFYLNFSGVEVVGSSPERLLQVQDGKLEIHPIAGTRKRGSTTEEDDRLATELLADEKEQAEHRMLVDLARNDIGKVAAYGSVAVPEYMVIGRFSKVMHIISKVTGKLREGIHPITALQAAFPAGTLSGAPKVRAMQILRELEPTPRHLYGGGIVYVGFDGNIDSCITIRTMTLHEGKVWIQAGAGVVADSDPEKEYEETINKASALKEAITIAERVFESSREGVEQI</sequence>
<dbReference type="Proteomes" id="UP001596990">
    <property type="component" value="Unassembled WGS sequence"/>
</dbReference>
<dbReference type="EMBL" id="JBHTKL010000006">
    <property type="protein sequence ID" value="MFD1020711.1"/>
    <property type="molecule type" value="Genomic_DNA"/>
</dbReference>
<evidence type="ECO:0000256" key="15">
    <source>
        <dbReference type="RuleBase" id="RU364045"/>
    </source>
</evidence>
<dbReference type="InterPro" id="IPR015890">
    <property type="entry name" value="Chorismate_C"/>
</dbReference>
<feature type="domain" description="Chorismate-utilising enzyme C-terminal" evidence="16">
    <location>
        <begin position="227"/>
        <end position="480"/>
    </location>
</feature>
<keyword evidence="12 15" id="KW-0456">Lyase</keyword>
<evidence type="ECO:0000256" key="9">
    <source>
        <dbReference type="ARBA" id="ARBA00022822"/>
    </source>
</evidence>
<accession>A0ABW3L4H1</accession>
<evidence type="ECO:0000256" key="14">
    <source>
        <dbReference type="ARBA" id="ARBA00047683"/>
    </source>
</evidence>
<dbReference type="Pfam" id="PF04715">
    <property type="entry name" value="Anth_synt_I_N"/>
    <property type="match status" value="1"/>
</dbReference>
<organism evidence="18 19">
    <name type="scientific">Thalassobacillus hwangdonensis</name>
    <dbReference type="NCBI Taxonomy" id="546108"/>
    <lineage>
        <taxon>Bacteria</taxon>
        <taxon>Bacillati</taxon>
        <taxon>Bacillota</taxon>
        <taxon>Bacilli</taxon>
        <taxon>Bacillales</taxon>
        <taxon>Bacillaceae</taxon>
        <taxon>Thalassobacillus</taxon>
    </lineage>
</organism>
<dbReference type="NCBIfam" id="TIGR00564">
    <property type="entry name" value="trpE_most"/>
    <property type="match status" value="1"/>
</dbReference>
<keyword evidence="19" id="KW-1185">Reference proteome</keyword>
<keyword evidence="9 15" id="KW-0822">Tryptophan biosynthesis</keyword>
<comment type="caution">
    <text evidence="18">The sequence shown here is derived from an EMBL/GenBank/DDBJ whole genome shotgun (WGS) entry which is preliminary data.</text>
</comment>
<dbReference type="Gene3D" id="3.60.120.10">
    <property type="entry name" value="Anthranilate synthase"/>
    <property type="match status" value="1"/>
</dbReference>
<dbReference type="RefSeq" id="WP_386062886.1">
    <property type="nucleotide sequence ID" value="NZ_JBHTKL010000006.1"/>
</dbReference>
<comment type="similarity">
    <text evidence="3 15">Belongs to the anthranilate synthase component I family.</text>
</comment>
<dbReference type="Pfam" id="PF00425">
    <property type="entry name" value="Chorismate_bind"/>
    <property type="match status" value="1"/>
</dbReference>
<proteinExistence type="inferred from homology"/>
<evidence type="ECO:0000259" key="16">
    <source>
        <dbReference type="Pfam" id="PF00425"/>
    </source>
</evidence>
<evidence type="ECO:0000256" key="3">
    <source>
        <dbReference type="ARBA" id="ARBA00009562"/>
    </source>
</evidence>